<sequence>MTNIDQGNMRRFPTIELSYGQIDHTKVPFDTYSIIPCGKKFYTWFTYDQGECVCFLIDPKSNIIIERCTSIFDSKLCLNTILYGTIIHYEKNRFFIVEDICYYKNKNTITMRNGDKLKQLNYMFQYELQMAPYFSNMITFGMPIIKKSLNEAIEASQILTYNVYAIQCSQFKNNRRYNKVIYNKNLKEEIVSAILKIIPHIQCDMYEVFGYSDGKFVSLGNASVPSYTTSVLLNKLFRNIKENANLDTLEESDDEDEFENICDDKYVDLEKTYNMECVYNKRTHKWIPKKVVNTHNLTNVKHLIYNLNKKFKNKKY</sequence>
<reference evidence="1" key="1">
    <citation type="journal article" date="2020" name="Nature">
        <title>Giant virus diversity and host interactions through global metagenomics.</title>
        <authorList>
            <person name="Schulz F."/>
            <person name="Roux S."/>
            <person name="Paez-Espino D."/>
            <person name="Jungbluth S."/>
            <person name="Walsh D.A."/>
            <person name="Denef V.J."/>
            <person name="McMahon K.D."/>
            <person name="Konstantinidis K.T."/>
            <person name="Eloe-Fadrosh E.A."/>
            <person name="Kyrpides N.C."/>
            <person name="Woyke T."/>
        </authorList>
    </citation>
    <scope>NUCLEOTIDE SEQUENCE</scope>
    <source>
        <strain evidence="1">GVMAG-M-3300001348-25</strain>
    </source>
</reference>
<accession>A0A6C0EIN9</accession>
<dbReference type="EMBL" id="MN738854">
    <property type="protein sequence ID" value="QHT28293.1"/>
    <property type="molecule type" value="Genomic_DNA"/>
</dbReference>
<proteinExistence type="predicted"/>
<evidence type="ECO:0000313" key="1">
    <source>
        <dbReference type="EMBL" id="QHT28293.1"/>
    </source>
</evidence>
<dbReference type="AlphaFoldDB" id="A0A6C0EIN9"/>
<protein>
    <recommendedName>
        <fullName evidence="2">mRNA capping enzyme adenylation domain-containing protein</fullName>
    </recommendedName>
</protein>
<evidence type="ECO:0008006" key="2">
    <source>
        <dbReference type="Google" id="ProtNLM"/>
    </source>
</evidence>
<organism evidence="1">
    <name type="scientific">viral metagenome</name>
    <dbReference type="NCBI Taxonomy" id="1070528"/>
    <lineage>
        <taxon>unclassified sequences</taxon>
        <taxon>metagenomes</taxon>
        <taxon>organismal metagenomes</taxon>
    </lineage>
</organism>
<name>A0A6C0EIN9_9ZZZZ</name>